<dbReference type="OrthoDB" id="116054at2759"/>
<dbReference type="Proteomes" id="UP001165121">
    <property type="component" value="Unassembled WGS sequence"/>
</dbReference>
<dbReference type="AlphaFoldDB" id="A0A9W7CUZ0"/>
<name>A0A9W7CUZ0_9STRA</name>
<dbReference type="EMBL" id="BSXT01001334">
    <property type="protein sequence ID" value="GMF41418.1"/>
    <property type="molecule type" value="Genomic_DNA"/>
</dbReference>
<dbReference type="Gene3D" id="3.10.10.10">
    <property type="entry name" value="HIV Type 1 Reverse Transcriptase, subunit A, domain 1"/>
    <property type="match status" value="1"/>
</dbReference>
<keyword evidence="2" id="KW-1185">Reference proteome</keyword>
<reference evidence="1" key="1">
    <citation type="submission" date="2023-04" db="EMBL/GenBank/DDBJ databases">
        <title>Phytophthora fragariaefolia NBRC 109709.</title>
        <authorList>
            <person name="Ichikawa N."/>
            <person name="Sato H."/>
            <person name="Tonouchi N."/>
        </authorList>
    </citation>
    <scope>NUCLEOTIDE SEQUENCE</scope>
    <source>
        <strain evidence="1">NBRC 109709</strain>
    </source>
</reference>
<dbReference type="SUPFAM" id="SSF56672">
    <property type="entry name" value="DNA/RNA polymerases"/>
    <property type="match status" value="1"/>
</dbReference>
<evidence type="ECO:0000313" key="1">
    <source>
        <dbReference type="EMBL" id="GMF41418.1"/>
    </source>
</evidence>
<dbReference type="InterPro" id="IPR043502">
    <property type="entry name" value="DNA/RNA_pol_sf"/>
</dbReference>
<protein>
    <submittedName>
        <fullName evidence="1">Unnamed protein product</fullName>
    </submittedName>
</protein>
<evidence type="ECO:0000313" key="2">
    <source>
        <dbReference type="Proteomes" id="UP001165121"/>
    </source>
</evidence>
<sequence>MMQQLGYSADSLLVAALQKQVEYESDIPLPTTNKSPLLKMQRVQNQVCYDPAVVDPDTSKTSAAATPLDEYTLTPKLDPPADAFARVQKLLVEGLRDAVAKGLSGRGLRRLKASLKKYQDNYRVQFGLDPPVKVTPLKVKMKVGVLPVKCKARCYPLLHRIFLEQHVKELFDVMLIRENNRNRWASAPCIVPKKEINDLRMTVDSRDVKSRTKPIPFPMPQIEVAITHGVGATVFFSCVWFKV</sequence>
<proteinExistence type="predicted"/>
<organism evidence="1 2">
    <name type="scientific">Phytophthora fragariaefolia</name>
    <dbReference type="NCBI Taxonomy" id="1490495"/>
    <lineage>
        <taxon>Eukaryota</taxon>
        <taxon>Sar</taxon>
        <taxon>Stramenopiles</taxon>
        <taxon>Oomycota</taxon>
        <taxon>Peronosporomycetes</taxon>
        <taxon>Peronosporales</taxon>
        <taxon>Peronosporaceae</taxon>
        <taxon>Phytophthora</taxon>
    </lineage>
</organism>
<gene>
    <name evidence="1" type="ORF">Pfra01_001310600</name>
</gene>
<accession>A0A9W7CUZ0</accession>
<comment type="caution">
    <text evidence="1">The sequence shown here is derived from an EMBL/GenBank/DDBJ whole genome shotgun (WGS) entry which is preliminary data.</text>
</comment>